<feature type="domain" description="Calcineurin-like phosphoesterase" evidence="3">
    <location>
        <begin position="72"/>
        <end position="292"/>
    </location>
</feature>
<evidence type="ECO:0000256" key="2">
    <source>
        <dbReference type="RuleBase" id="RU362119"/>
    </source>
</evidence>
<dbReference type="Gene3D" id="3.60.21.10">
    <property type="match status" value="1"/>
</dbReference>
<dbReference type="InterPro" id="IPR029052">
    <property type="entry name" value="Metallo-depent_PP-like"/>
</dbReference>
<accession>A0A6H1UFF0</accession>
<protein>
    <submittedName>
        <fullName evidence="5">Bifunctional metallophosphatase/5'-nucleotidase</fullName>
    </submittedName>
</protein>
<sequence length="729" mass="79185">MKIINRSLICLSIVAALSGCNDDDTKYIEVPTDPIEVPSPYSPVVAEGKVLTNTPDIVVKSDDTDKTEVTISIGATSDLHGRIFGYDYATNSEDVDAGLTRVATLLADARAQDPNIIMIDIGDTVQGNSAQLFNDDPTHPVVSSLNALDFDVWVPGNHEFNFERSFIDRNLANFNGAVLSANIKWESNSANYIRGYQIFEVDGARVAVIGLTPANVPNWEASAPSHFAGLKFEEELASTQAAMDELVAEYAPDVIVGALHLGRSGEYGAGVHDIAAAMADKFDVILAGHEHATYIESVKLGDAENIVDIKVADDSNGYVEDKSISGSYDESNRAESVKIMEPGKWGSNLAIAEIKLAKVDDKWTMVDTTLTNASTKNVAEDTTLAAQFQYVDDISKADANEVIGNVVGNFTPTSTGKPDIATESDYDGDAGRLYTTIHYAKVHDTPLMDVINKIQLDASGATISAASLFSDSSNLEDGEEYTKGKSTNLYKYDNTLLAVNISGENLKKYMEWSYTYFNQYKDGDLTISFTPGVAAYQYDQFDGAIAYTVDLSKAAQEMDAEYNITTAGERISITEIDGKPFDPAATYSLALNSYRFGSQVAKFGWASNDDVTYDSVNETVYAIRDMLTEYVIANQGIDVADFSDSLNTWSFVQTPAIEAARTDGGAGQALWEDIQEMKTCVQIDWSNAKYPGIMTSVNVKDASTYFTNTNYKDGATAEELHLGCNIEAK</sequence>
<feature type="domain" description="5'-Nucleotidase C-terminal" evidence="4">
    <location>
        <begin position="437"/>
        <end position="597"/>
    </location>
</feature>
<gene>
    <name evidence="5" type="ORF">HER31_13445</name>
</gene>
<dbReference type="GO" id="GO:0000166">
    <property type="term" value="F:nucleotide binding"/>
    <property type="evidence" value="ECO:0007669"/>
    <property type="project" value="UniProtKB-KW"/>
</dbReference>
<evidence type="ECO:0000256" key="1">
    <source>
        <dbReference type="ARBA" id="ARBA00022729"/>
    </source>
</evidence>
<comment type="similarity">
    <text evidence="2">Belongs to the 5'-nucleotidase family.</text>
</comment>
<reference evidence="5 6" key="1">
    <citation type="submission" date="2020-04" db="EMBL/GenBank/DDBJ databases">
        <title>Ferrimonas sp. S7 isolated from sea water.</title>
        <authorList>
            <person name="Bae S.S."/>
            <person name="Baek K."/>
        </authorList>
    </citation>
    <scope>NUCLEOTIDE SEQUENCE [LARGE SCALE GENOMIC DNA]</scope>
    <source>
        <strain evidence="5 6">S7</strain>
    </source>
</reference>
<dbReference type="AlphaFoldDB" id="A0A6H1UFF0"/>
<dbReference type="PRINTS" id="PR01607">
    <property type="entry name" value="APYRASEFAMLY"/>
</dbReference>
<dbReference type="GO" id="GO:0016787">
    <property type="term" value="F:hydrolase activity"/>
    <property type="evidence" value="ECO:0007669"/>
    <property type="project" value="UniProtKB-KW"/>
</dbReference>
<dbReference type="SUPFAM" id="SSF56300">
    <property type="entry name" value="Metallo-dependent phosphatases"/>
    <property type="match status" value="1"/>
</dbReference>
<dbReference type="Pfam" id="PF00149">
    <property type="entry name" value="Metallophos"/>
    <property type="match status" value="1"/>
</dbReference>
<dbReference type="GO" id="GO:0030288">
    <property type="term" value="C:outer membrane-bounded periplasmic space"/>
    <property type="evidence" value="ECO:0007669"/>
    <property type="project" value="TreeGrafter"/>
</dbReference>
<proteinExistence type="inferred from homology"/>
<dbReference type="GO" id="GO:0009166">
    <property type="term" value="P:nucleotide catabolic process"/>
    <property type="evidence" value="ECO:0007669"/>
    <property type="project" value="InterPro"/>
</dbReference>
<evidence type="ECO:0000259" key="3">
    <source>
        <dbReference type="Pfam" id="PF00149"/>
    </source>
</evidence>
<dbReference type="InterPro" id="IPR008334">
    <property type="entry name" value="5'-Nucleotdase_C"/>
</dbReference>
<keyword evidence="2" id="KW-0378">Hydrolase</keyword>
<organism evidence="5 6">
    <name type="scientific">Ferrimonas lipolytica</name>
    <dbReference type="NCBI Taxonomy" id="2724191"/>
    <lineage>
        <taxon>Bacteria</taxon>
        <taxon>Pseudomonadati</taxon>
        <taxon>Pseudomonadota</taxon>
        <taxon>Gammaproteobacteria</taxon>
        <taxon>Alteromonadales</taxon>
        <taxon>Ferrimonadaceae</taxon>
        <taxon>Ferrimonas</taxon>
    </lineage>
</organism>
<evidence type="ECO:0000313" key="5">
    <source>
        <dbReference type="EMBL" id="QIZ77811.1"/>
    </source>
</evidence>
<keyword evidence="1" id="KW-0732">Signal</keyword>
<dbReference type="KEGG" id="fes:HER31_13445"/>
<keyword evidence="6" id="KW-1185">Reference proteome</keyword>
<dbReference type="InterPro" id="IPR006179">
    <property type="entry name" value="5_nucleotidase/apyrase"/>
</dbReference>
<dbReference type="InterPro" id="IPR036907">
    <property type="entry name" value="5'-Nucleotdase_C_sf"/>
</dbReference>
<name>A0A6H1UFF0_9GAMM</name>
<dbReference type="Gene3D" id="3.90.780.10">
    <property type="entry name" value="5'-Nucleotidase, C-terminal domain"/>
    <property type="match status" value="1"/>
</dbReference>
<dbReference type="RefSeq" id="WP_168661158.1">
    <property type="nucleotide sequence ID" value="NZ_CP051180.1"/>
</dbReference>
<dbReference type="PROSITE" id="PS51257">
    <property type="entry name" value="PROKAR_LIPOPROTEIN"/>
    <property type="match status" value="1"/>
</dbReference>
<dbReference type="PANTHER" id="PTHR11575:SF6">
    <property type="entry name" value="2',3'-CYCLIC-NUCLEOTIDE 2'-PHOSPHODIESTERASE_3'-NUCLEOTIDASE"/>
    <property type="match status" value="1"/>
</dbReference>
<dbReference type="InterPro" id="IPR004843">
    <property type="entry name" value="Calcineurin-like_PHP"/>
</dbReference>
<dbReference type="SUPFAM" id="SSF55816">
    <property type="entry name" value="5'-nucleotidase (syn. UDP-sugar hydrolase), C-terminal domain"/>
    <property type="match status" value="1"/>
</dbReference>
<dbReference type="EMBL" id="CP051180">
    <property type="protein sequence ID" value="QIZ77811.1"/>
    <property type="molecule type" value="Genomic_DNA"/>
</dbReference>
<evidence type="ECO:0000259" key="4">
    <source>
        <dbReference type="Pfam" id="PF02872"/>
    </source>
</evidence>
<evidence type="ECO:0000313" key="6">
    <source>
        <dbReference type="Proteomes" id="UP000501602"/>
    </source>
</evidence>
<dbReference type="Pfam" id="PF02872">
    <property type="entry name" value="5_nucleotid_C"/>
    <property type="match status" value="1"/>
</dbReference>
<keyword evidence="2" id="KW-0547">Nucleotide-binding</keyword>
<dbReference type="Proteomes" id="UP000501602">
    <property type="component" value="Chromosome"/>
</dbReference>
<dbReference type="PANTHER" id="PTHR11575">
    <property type="entry name" value="5'-NUCLEOTIDASE-RELATED"/>
    <property type="match status" value="1"/>
</dbReference>